<dbReference type="KEGG" id="mrr:Moror_11195"/>
<dbReference type="OrthoDB" id="2686689at2759"/>
<organism evidence="1 2">
    <name type="scientific">Moniliophthora roreri (strain MCA 2997)</name>
    <name type="common">Cocoa frosty pod rot fungus</name>
    <name type="synonym">Crinipellis roreri</name>
    <dbReference type="NCBI Taxonomy" id="1381753"/>
    <lineage>
        <taxon>Eukaryota</taxon>
        <taxon>Fungi</taxon>
        <taxon>Dikarya</taxon>
        <taxon>Basidiomycota</taxon>
        <taxon>Agaricomycotina</taxon>
        <taxon>Agaricomycetes</taxon>
        <taxon>Agaricomycetidae</taxon>
        <taxon>Agaricales</taxon>
        <taxon>Marasmiineae</taxon>
        <taxon>Marasmiaceae</taxon>
        <taxon>Moniliophthora</taxon>
    </lineage>
</organism>
<evidence type="ECO:0000313" key="2">
    <source>
        <dbReference type="Proteomes" id="UP000017559"/>
    </source>
</evidence>
<proteinExistence type="predicted"/>
<evidence type="ECO:0000313" key="1">
    <source>
        <dbReference type="EMBL" id="ESK82658.1"/>
    </source>
</evidence>
<dbReference type="HOGENOM" id="CLU_1240423_0_0_1"/>
<gene>
    <name evidence="1" type="ORF">Moror_11195</name>
</gene>
<accession>V2W785</accession>
<reference evidence="1 2" key="1">
    <citation type="journal article" date="2014" name="BMC Genomics">
        <title>Genome and secretome analysis of the hemibiotrophic fungal pathogen, Moniliophthora roreri, which causes frosty pod rot disease of cacao: mechanisms of the biotrophic and necrotrophic phases.</title>
        <authorList>
            <person name="Meinhardt L.W."/>
            <person name="Costa G.G.L."/>
            <person name="Thomazella D.P.T."/>
            <person name="Teixeira P.J.P.L."/>
            <person name="Carazzolle M.F."/>
            <person name="Schuster S.C."/>
            <person name="Carlson J.E."/>
            <person name="Guiltinan M.J."/>
            <person name="Mieczkowski P."/>
            <person name="Farmer A."/>
            <person name="Ramaraj T."/>
            <person name="Crozier J."/>
            <person name="Davis R.E."/>
            <person name="Shao J."/>
            <person name="Melnick R.L."/>
            <person name="Pereira G.A.G."/>
            <person name="Bailey B.A."/>
        </authorList>
    </citation>
    <scope>NUCLEOTIDE SEQUENCE [LARGE SCALE GENOMIC DNA]</scope>
    <source>
        <strain evidence="1 2">MCA 2997</strain>
    </source>
</reference>
<name>V2W785_MONRO</name>
<keyword evidence="2" id="KW-1185">Reference proteome</keyword>
<sequence length="223" mass="24760">MHSNRPHNDVFNDASEWETLRTNLQLMHGDLWVFIEEVLQRSHKGQLPVVTRVYTGNRGRPCTLINPNFLRWAYTQRSISGISHFLGVGRTTVQQALLDLGIATPGTDPFSSESDSEAETSLTDACEAQDDLLDPSLMTGAGIPEEVVDEFESSTFPGYLSAITDAELDCLVLRLQAFYARASIRMLDGMLRRLESLKEFESAVDATLFLGQIIYGTTTAIIV</sequence>
<dbReference type="EMBL" id="AWSO01001840">
    <property type="protein sequence ID" value="ESK82658.1"/>
    <property type="molecule type" value="Genomic_DNA"/>
</dbReference>
<dbReference type="Proteomes" id="UP000017559">
    <property type="component" value="Unassembled WGS sequence"/>
</dbReference>
<dbReference type="AlphaFoldDB" id="V2W785"/>
<protein>
    <submittedName>
        <fullName evidence="1">Uncharacterized protein</fullName>
    </submittedName>
</protein>
<comment type="caution">
    <text evidence="1">The sequence shown here is derived from an EMBL/GenBank/DDBJ whole genome shotgun (WGS) entry which is preliminary data.</text>
</comment>